<accession>A0A061IMJ7</accession>
<reference evidence="2" key="1">
    <citation type="journal article" date="2013" name="Nat. Biotechnol.">
        <title>Chinese hamster genome sequenced from sorted chromosomes.</title>
        <authorList>
            <person name="Brinkrolf K."/>
            <person name="Rupp O."/>
            <person name="Laux H."/>
            <person name="Kollin F."/>
            <person name="Ernst W."/>
            <person name="Linke B."/>
            <person name="Kofler R."/>
            <person name="Romand S."/>
            <person name="Hesse F."/>
            <person name="Budach W.E."/>
            <person name="Galosy S."/>
            <person name="Muller D."/>
            <person name="Noll T."/>
            <person name="Wienberg J."/>
            <person name="Jostock T."/>
            <person name="Leonard M."/>
            <person name="Grillari J."/>
            <person name="Tauch A."/>
            <person name="Goesmann A."/>
            <person name="Helk B."/>
            <person name="Mott J.E."/>
            <person name="Puhler A."/>
            <person name="Borth N."/>
        </authorList>
    </citation>
    <scope>NUCLEOTIDE SEQUENCE [LARGE SCALE GENOMIC DNA]</scope>
    <source>
        <strain evidence="2">17A/GY</strain>
    </source>
</reference>
<proteinExistence type="predicted"/>
<gene>
    <name evidence="1" type="ORF">H671_1g2560</name>
</gene>
<evidence type="ECO:0000313" key="1">
    <source>
        <dbReference type="EMBL" id="ERE89124.1"/>
    </source>
</evidence>
<dbReference type="Proteomes" id="UP000030759">
    <property type="component" value="Unassembled WGS sequence"/>
</dbReference>
<evidence type="ECO:0000313" key="2">
    <source>
        <dbReference type="Proteomes" id="UP000030759"/>
    </source>
</evidence>
<dbReference type="EMBL" id="KE665054">
    <property type="protein sequence ID" value="ERE89124.1"/>
    <property type="molecule type" value="Genomic_DNA"/>
</dbReference>
<protein>
    <submittedName>
        <fullName evidence="1">Uncharacterized protein</fullName>
    </submittedName>
</protein>
<organism evidence="1 2">
    <name type="scientific">Cricetulus griseus</name>
    <name type="common">Chinese hamster</name>
    <name type="synonym">Cricetulus barabensis griseus</name>
    <dbReference type="NCBI Taxonomy" id="10029"/>
    <lineage>
        <taxon>Eukaryota</taxon>
        <taxon>Metazoa</taxon>
        <taxon>Chordata</taxon>
        <taxon>Craniata</taxon>
        <taxon>Vertebrata</taxon>
        <taxon>Euteleostomi</taxon>
        <taxon>Mammalia</taxon>
        <taxon>Eutheria</taxon>
        <taxon>Euarchontoglires</taxon>
        <taxon>Glires</taxon>
        <taxon>Rodentia</taxon>
        <taxon>Myomorpha</taxon>
        <taxon>Muroidea</taxon>
        <taxon>Cricetidae</taxon>
        <taxon>Cricetinae</taxon>
        <taxon>Cricetulus</taxon>
    </lineage>
</organism>
<name>A0A061IMJ7_CRIGR</name>
<dbReference type="AlphaFoldDB" id="A0A061IMJ7"/>
<sequence length="80" mass="9362">MHKLLQSSPSIKGEHKQSLDIKNMLKNFDRGMNGLNVVLVFLVISEFEINLQMKMMGFNLDYIEFRINVEKIDTINFTKL</sequence>